<reference evidence="1" key="1">
    <citation type="journal article" date="2021" name="Proc. Natl. Acad. Sci. U.S.A.">
        <title>A Catalog of Tens of Thousands of Viruses from Human Metagenomes Reveals Hidden Associations with Chronic Diseases.</title>
        <authorList>
            <person name="Tisza M.J."/>
            <person name="Buck C.B."/>
        </authorList>
    </citation>
    <scope>NUCLEOTIDE SEQUENCE</scope>
    <source>
        <strain evidence="1">Ctvns3</strain>
    </source>
</reference>
<proteinExistence type="predicted"/>
<dbReference type="EMBL" id="BK015391">
    <property type="protein sequence ID" value="DAE04617.1"/>
    <property type="molecule type" value="Genomic_DNA"/>
</dbReference>
<organism evidence="1">
    <name type="scientific">Myoviridae sp. ctvns3</name>
    <dbReference type="NCBI Taxonomy" id="2825204"/>
    <lineage>
        <taxon>Viruses</taxon>
        <taxon>Duplodnaviria</taxon>
        <taxon>Heunggongvirae</taxon>
        <taxon>Uroviricota</taxon>
        <taxon>Caudoviricetes</taxon>
    </lineage>
</organism>
<sequence>MKPNVPQRLLKSVGTKILWANCGQDIKKPVF</sequence>
<evidence type="ECO:0000313" key="1">
    <source>
        <dbReference type="EMBL" id="DAE04617.1"/>
    </source>
</evidence>
<name>A0A8S5PE25_9CAUD</name>
<protein>
    <submittedName>
        <fullName evidence="1">Zinc-binding domain protein</fullName>
    </submittedName>
</protein>
<accession>A0A8S5PE25</accession>